<evidence type="ECO:0000256" key="1">
    <source>
        <dbReference type="ARBA" id="ARBA00004141"/>
    </source>
</evidence>
<name>A0A482VBU3_ASBVE</name>
<sequence length="343" mass="38681">SISHALDSPTSIPCVQTPNSRTADKKIRFENITKISARISGLEFLDVPKGDEMRIHNLRLEEQYLLFEVFSSLMGYLQLGEFPTDVTYDVQNYLLKTEIAVLVWILLWTILALSVPFVLAIHLCYSNNSIRRLNEDTSDASADFREKCVERTLGFLLHFFLLLLLAPIASIFVANEQISRQMSRSEAVANIIFEDLNTFVRNTHMQMFFVATSSTDATVEAIGKDLEDVEKLLGSSFQEELARETGIDIAFDALDELRLGMSVVLSICRYYGVFFAANGEVTSLVANLLHECDLASAAAKLLGERLKEVSRQLTIARQQCRREDRALCYTLQYTGLEVTFSCE</sequence>
<evidence type="ECO:0000313" key="9">
    <source>
        <dbReference type="Proteomes" id="UP000292052"/>
    </source>
</evidence>
<evidence type="ECO:0000256" key="4">
    <source>
        <dbReference type="ARBA" id="ARBA00022989"/>
    </source>
</evidence>
<keyword evidence="9" id="KW-1185">Reference proteome</keyword>
<feature type="non-terminal residue" evidence="8">
    <location>
        <position position="343"/>
    </location>
</feature>
<evidence type="ECO:0000256" key="3">
    <source>
        <dbReference type="ARBA" id="ARBA00022692"/>
    </source>
</evidence>
<dbReference type="Pfam" id="PF05478">
    <property type="entry name" value="Prominin"/>
    <property type="match status" value="1"/>
</dbReference>
<feature type="non-terminal residue" evidence="8">
    <location>
        <position position="1"/>
    </location>
</feature>
<reference evidence="8 9" key="1">
    <citation type="submission" date="2017-03" db="EMBL/GenBank/DDBJ databases">
        <title>Genome of the blue death feigning beetle - Asbolus verrucosus.</title>
        <authorList>
            <person name="Rider S.D."/>
        </authorList>
    </citation>
    <scope>NUCLEOTIDE SEQUENCE [LARGE SCALE GENOMIC DNA]</scope>
    <source>
        <strain evidence="8">Butters</strain>
        <tissue evidence="8">Head and leg muscle</tissue>
    </source>
</reference>
<keyword evidence="3 7" id="KW-0812">Transmembrane</keyword>
<dbReference type="GO" id="GO:0016020">
    <property type="term" value="C:membrane"/>
    <property type="evidence" value="ECO:0007669"/>
    <property type="project" value="UniProtKB-SubCell"/>
</dbReference>
<keyword evidence="6" id="KW-0325">Glycoprotein</keyword>
<feature type="transmembrane region" description="Helical" evidence="7">
    <location>
        <begin position="155"/>
        <end position="174"/>
    </location>
</feature>
<dbReference type="AlphaFoldDB" id="A0A482VBU3"/>
<keyword evidence="4 7" id="KW-1133">Transmembrane helix</keyword>
<organism evidence="8 9">
    <name type="scientific">Asbolus verrucosus</name>
    <name type="common">Desert ironclad beetle</name>
    <dbReference type="NCBI Taxonomy" id="1661398"/>
    <lineage>
        <taxon>Eukaryota</taxon>
        <taxon>Metazoa</taxon>
        <taxon>Ecdysozoa</taxon>
        <taxon>Arthropoda</taxon>
        <taxon>Hexapoda</taxon>
        <taxon>Insecta</taxon>
        <taxon>Pterygota</taxon>
        <taxon>Neoptera</taxon>
        <taxon>Endopterygota</taxon>
        <taxon>Coleoptera</taxon>
        <taxon>Polyphaga</taxon>
        <taxon>Cucujiformia</taxon>
        <taxon>Tenebrionidae</taxon>
        <taxon>Pimeliinae</taxon>
        <taxon>Asbolus</taxon>
    </lineage>
</organism>
<evidence type="ECO:0000256" key="5">
    <source>
        <dbReference type="ARBA" id="ARBA00023136"/>
    </source>
</evidence>
<proteinExistence type="inferred from homology"/>
<evidence type="ECO:0000256" key="7">
    <source>
        <dbReference type="SAM" id="Phobius"/>
    </source>
</evidence>
<comment type="caution">
    <text evidence="8">The sequence shown here is derived from an EMBL/GenBank/DDBJ whole genome shotgun (WGS) entry which is preliminary data.</text>
</comment>
<dbReference type="PANTHER" id="PTHR22730:SF1">
    <property type="entry name" value="PROMININ-LIKE PROTEIN"/>
    <property type="match status" value="1"/>
</dbReference>
<comment type="similarity">
    <text evidence="2">Belongs to the prominin family.</text>
</comment>
<dbReference type="Proteomes" id="UP000292052">
    <property type="component" value="Unassembled WGS sequence"/>
</dbReference>
<dbReference type="OrthoDB" id="8188647at2759"/>
<keyword evidence="5 7" id="KW-0472">Membrane</keyword>
<gene>
    <name evidence="8" type="ORF">BDFB_010050</name>
</gene>
<feature type="transmembrane region" description="Helical" evidence="7">
    <location>
        <begin position="99"/>
        <end position="125"/>
    </location>
</feature>
<evidence type="ECO:0000313" key="8">
    <source>
        <dbReference type="EMBL" id="RZB40692.1"/>
    </source>
</evidence>
<dbReference type="EMBL" id="QDEB01116789">
    <property type="protein sequence ID" value="RZB40692.1"/>
    <property type="molecule type" value="Genomic_DNA"/>
</dbReference>
<evidence type="ECO:0000256" key="6">
    <source>
        <dbReference type="ARBA" id="ARBA00023180"/>
    </source>
</evidence>
<dbReference type="PANTHER" id="PTHR22730">
    <property type="entry name" value="PROMININ PROM PROTEIN"/>
    <property type="match status" value="1"/>
</dbReference>
<accession>A0A482VBU3</accession>
<evidence type="ECO:0000256" key="2">
    <source>
        <dbReference type="ARBA" id="ARBA00006058"/>
    </source>
</evidence>
<protein>
    <submittedName>
        <fullName evidence="8">Prominin domain containing protein</fullName>
    </submittedName>
</protein>
<comment type="subcellular location">
    <subcellularLocation>
        <location evidence="1">Membrane</location>
        <topology evidence="1">Multi-pass membrane protein</topology>
    </subcellularLocation>
</comment>
<dbReference type="InterPro" id="IPR008795">
    <property type="entry name" value="Prominin"/>
</dbReference>